<name>A0A381S3Y0_9ZZZZ</name>
<dbReference type="Pfam" id="PF00899">
    <property type="entry name" value="ThiF"/>
    <property type="match status" value="2"/>
</dbReference>
<gene>
    <name evidence="2" type="ORF">METZ01_LOCUS51659</name>
</gene>
<proteinExistence type="predicted"/>
<dbReference type="EMBL" id="UINC01002640">
    <property type="protein sequence ID" value="SUZ98805.1"/>
    <property type="molecule type" value="Genomic_DNA"/>
</dbReference>
<protein>
    <recommendedName>
        <fullName evidence="1">THIF-type NAD/FAD binding fold domain-containing protein</fullName>
    </recommendedName>
</protein>
<dbReference type="GO" id="GO:0005737">
    <property type="term" value="C:cytoplasm"/>
    <property type="evidence" value="ECO:0007669"/>
    <property type="project" value="TreeGrafter"/>
</dbReference>
<dbReference type="InterPro" id="IPR035985">
    <property type="entry name" value="Ubiquitin-activating_enz"/>
</dbReference>
<dbReference type="GO" id="GO:0008641">
    <property type="term" value="F:ubiquitin-like modifier activating enzyme activity"/>
    <property type="evidence" value="ECO:0007669"/>
    <property type="project" value="InterPro"/>
</dbReference>
<feature type="domain" description="THIF-type NAD/FAD binding fold" evidence="1">
    <location>
        <begin position="228"/>
        <end position="329"/>
    </location>
</feature>
<organism evidence="2">
    <name type="scientific">marine metagenome</name>
    <dbReference type="NCBI Taxonomy" id="408172"/>
    <lineage>
        <taxon>unclassified sequences</taxon>
        <taxon>metagenomes</taxon>
        <taxon>ecological metagenomes</taxon>
    </lineage>
</organism>
<dbReference type="PANTHER" id="PTHR10953">
    <property type="entry name" value="UBIQUITIN-ACTIVATING ENZYME E1"/>
    <property type="match status" value="1"/>
</dbReference>
<sequence length="519" mass="55138">MRQEGLVDQHRLGSLRVALVGGGVCRSELSAAIWQLAGQLGVGPPLEYINDGRTYDFLICLGDSCVPQTDTPYTRVQILDNGVRITSDIDSRSGSPSVLQEPGLCTIAAALAWQEVLRRTGVSLPVEVPKKYITVNLRMDPSKLEYGKEPESALRLVGPDGEAIPFRSNSRDDGTGHTVLSARIDEGTELADSVLGSIKLESTESDQSEPPAEIELMIPRCDGSVTGSVTVAGVGGLGSWAMHTVATGIAKSGGDGSGLSVHLVDPDTEIEVHNLNRQILYKTGDLGMPKAEVSARRICGILPKAEVRAYVDALGLPHLDGLLNQDDIIQNQVGGEEEEDTEFIEEFSGSAGFSADFLDVLNSADAILCGVDNLRSRSVLSAMSSHLGIPMINAGARGFIGGFDVFLGDQTCMVCRYGTRAVSQHRPMSCQEDGEVPFSSIVTSTALFGALEGLALISALSSDGSSLSDWPSQISWSGWSNSFDCHADHAFGPFKQTFLAKGGHSEHLADLLFDAEVSA</sequence>
<accession>A0A381S3Y0</accession>
<reference evidence="2" key="1">
    <citation type="submission" date="2018-05" db="EMBL/GenBank/DDBJ databases">
        <authorList>
            <person name="Lanie J.A."/>
            <person name="Ng W.-L."/>
            <person name="Kazmierczak K.M."/>
            <person name="Andrzejewski T.M."/>
            <person name="Davidsen T.M."/>
            <person name="Wayne K.J."/>
            <person name="Tettelin H."/>
            <person name="Glass J.I."/>
            <person name="Rusch D."/>
            <person name="Podicherti R."/>
            <person name="Tsui H.-C.T."/>
            <person name="Winkler M.E."/>
        </authorList>
    </citation>
    <scope>NUCLEOTIDE SEQUENCE</scope>
</reference>
<dbReference type="GO" id="GO:0016779">
    <property type="term" value="F:nucleotidyltransferase activity"/>
    <property type="evidence" value="ECO:0007669"/>
    <property type="project" value="TreeGrafter"/>
</dbReference>
<dbReference type="InterPro" id="IPR045886">
    <property type="entry name" value="ThiF/MoeB/HesA"/>
</dbReference>
<feature type="domain" description="THIF-type NAD/FAD binding fold" evidence="1">
    <location>
        <begin position="357"/>
        <end position="464"/>
    </location>
</feature>
<dbReference type="GO" id="GO:0032446">
    <property type="term" value="P:protein modification by small protein conjugation"/>
    <property type="evidence" value="ECO:0007669"/>
    <property type="project" value="TreeGrafter"/>
</dbReference>
<dbReference type="PANTHER" id="PTHR10953:SF102">
    <property type="entry name" value="ADENYLYLTRANSFERASE AND SULFURTRANSFERASE MOCS3"/>
    <property type="match status" value="1"/>
</dbReference>
<dbReference type="SUPFAM" id="SSF69572">
    <property type="entry name" value="Activating enzymes of the ubiquitin-like proteins"/>
    <property type="match status" value="1"/>
</dbReference>
<dbReference type="Gene3D" id="3.40.50.720">
    <property type="entry name" value="NAD(P)-binding Rossmann-like Domain"/>
    <property type="match status" value="1"/>
</dbReference>
<evidence type="ECO:0000313" key="2">
    <source>
        <dbReference type="EMBL" id="SUZ98805.1"/>
    </source>
</evidence>
<evidence type="ECO:0000259" key="1">
    <source>
        <dbReference type="Pfam" id="PF00899"/>
    </source>
</evidence>
<dbReference type="InterPro" id="IPR000594">
    <property type="entry name" value="ThiF_NAD_FAD-bd"/>
</dbReference>
<dbReference type="AlphaFoldDB" id="A0A381S3Y0"/>
<dbReference type="GO" id="GO:0004792">
    <property type="term" value="F:thiosulfate-cyanide sulfurtransferase activity"/>
    <property type="evidence" value="ECO:0007669"/>
    <property type="project" value="TreeGrafter"/>
</dbReference>